<gene>
    <name evidence="3" type="ORF">CAMP_LOCUS12393</name>
</gene>
<organism evidence="3 4">
    <name type="scientific">Caenorhabditis angaria</name>
    <dbReference type="NCBI Taxonomy" id="860376"/>
    <lineage>
        <taxon>Eukaryota</taxon>
        <taxon>Metazoa</taxon>
        <taxon>Ecdysozoa</taxon>
        <taxon>Nematoda</taxon>
        <taxon>Chromadorea</taxon>
        <taxon>Rhabditida</taxon>
        <taxon>Rhabditina</taxon>
        <taxon>Rhabditomorpha</taxon>
        <taxon>Rhabditoidea</taxon>
        <taxon>Rhabditidae</taxon>
        <taxon>Peloderinae</taxon>
        <taxon>Caenorhabditis</taxon>
    </lineage>
</organism>
<dbReference type="PANTHER" id="PTHR22437:SF0">
    <property type="entry name" value="FI21431P1"/>
    <property type="match status" value="1"/>
</dbReference>
<dbReference type="GO" id="GO:0006357">
    <property type="term" value="P:regulation of transcription by RNA polymerase II"/>
    <property type="evidence" value="ECO:0007669"/>
    <property type="project" value="InterPro"/>
</dbReference>
<comment type="caution">
    <text evidence="3">The sequence shown here is derived from an EMBL/GenBank/DDBJ whole genome shotgun (WGS) entry which is preliminary data.</text>
</comment>
<dbReference type="GO" id="GO:0000977">
    <property type="term" value="F:RNA polymerase II transcription regulatory region sequence-specific DNA binding"/>
    <property type="evidence" value="ECO:0007669"/>
    <property type="project" value="TreeGrafter"/>
</dbReference>
<proteinExistence type="predicted"/>
<name>A0A9P1N6G0_9PELO</name>
<evidence type="ECO:0000313" key="4">
    <source>
        <dbReference type="Proteomes" id="UP001152747"/>
    </source>
</evidence>
<dbReference type="InterPro" id="IPR040126">
    <property type="entry name" value="STOX1/2"/>
</dbReference>
<dbReference type="Pfam" id="PF10264">
    <property type="entry name" value="WHD_Storkhead"/>
    <property type="match status" value="1"/>
</dbReference>
<dbReference type="AlphaFoldDB" id="A0A9P1N6G0"/>
<keyword evidence="4" id="KW-1185">Reference proteome</keyword>
<feature type="region of interest" description="Disordered" evidence="1">
    <location>
        <begin position="312"/>
        <end position="344"/>
    </location>
</feature>
<sequence>MSCLAVVLNGPKAKNGRRVFESFVEQNKMSFWNRELVTAAESLIYMGFMRPGTLFISGDLPQLHILKDAWARRVLKPANGYTIASLGDLGAIQQVEQMHFVPLGDVICDAVAQLNRHGQPATETTIRQYVARHCAHVAPPAIEMVRQTLNSLLATGFIYKMGEHYFVSVPTNSPPKQKQTVECQTGQSIIQQKKEKRGILARLFNKAVRPVAQAMPPVVPAPNPPPKPLPAPAPPMYHQEPCQPKRVQQQNEAVVITKKQQRRTKRRETAKLLSSSSECLNYGPIDPPEMLPGCVYKQQTYKKRVATTKKYPPIARTSTPIESDSAYSPSPVATDSNEEASQSDPEINHTYINLVKPGFTNDSTQFEDLTAASEEPQILATQMMRGVLISNL</sequence>
<feature type="region of interest" description="Disordered" evidence="1">
    <location>
        <begin position="244"/>
        <end position="272"/>
    </location>
</feature>
<evidence type="ECO:0000256" key="1">
    <source>
        <dbReference type="SAM" id="MobiDB-lite"/>
    </source>
</evidence>
<evidence type="ECO:0000259" key="2">
    <source>
        <dbReference type="Pfam" id="PF10264"/>
    </source>
</evidence>
<dbReference type="EMBL" id="CANHGI010000004">
    <property type="protein sequence ID" value="CAI5449756.1"/>
    <property type="molecule type" value="Genomic_DNA"/>
</dbReference>
<dbReference type="InterPro" id="IPR019391">
    <property type="entry name" value="Storkhead-box_WHD"/>
</dbReference>
<dbReference type="GO" id="GO:0005737">
    <property type="term" value="C:cytoplasm"/>
    <property type="evidence" value="ECO:0007669"/>
    <property type="project" value="TreeGrafter"/>
</dbReference>
<dbReference type="Proteomes" id="UP001152747">
    <property type="component" value="Unassembled WGS sequence"/>
</dbReference>
<accession>A0A9P1N6G0</accession>
<dbReference type="GO" id="GO:0005634">
    <property type="term" value="C:nucleus"/>
    <property type="evidence" value="ECO:0007669"/>
    <property type="project" value="TreeGrafter"/>
</dbReference>
<evidence type="ECO:0000313" key="3">
    <source>
        <dbReference type="EMBL" id="CAI5449756.1"/>
    </source>
</evidence>
<feature type="compositionally biased region" description="Polar residues" evidence="1">
    <location>
        <begin position="316"/>
        <end position="344"/>
    </location>
</feature>
<dbReference type="OrthoDB" id="10020110at2759"/>
<reference evidence="3" key="1">
    <citation type="submission" date="2022-11" db="EMBL/GenBank/DDBJ databases">
        <authorList>
            <person name="Kikuchi T."/>
        </authorList>
    </citation>
    <scope>NUCLEOTIDE SEQUENCE</scope>
    <source>
        <strain evidence="3">PS1010</strain>
    </source>
</reference>
<protein>
    <recommendedName>
        <fullName evidence="2">Winged helix Storkhead-box1 domain-containing protein</fullName>
    </recommendedName>
</protein>
<feature type="domain" description="Winged helix Storkhead-box1" evidence="2">
    <location>
        <begin position="92"/>
        <end position="170"/>
    </location>
</feature>
<feature type="compositionally biased region" description="Basic residues" evidence="1">
    <location>
        <begin position="259"/>
        <end position="268"/>
    </location>
</feature>
<dbReference type="PANTHER" id="PTHR22437">
    <property type="entry name" value="WINGED HELIX DOMAIN-CONTAINING PROTEIN"/>
    <property type="match status" value="1"/>
</dbReference>